<evidence type="ECO:0000313" key="2">
    <source>
        <dbReference type="Proteomes" id="UP000823749"/>
    </source>
</evidence>
<organism evidence="1 2">
    <name type="scientific">Rhododendron griersonianum</name>
    <dbReference type="NCBI Taxonomy" id="479676"/>
    <lineage>
        <taxon>Eukaryota</taxon>
        <taxon>Viridiplantae</taxon>
        <taxon>Streptophyta</taxon>
        <taxon>Embryophyta</taxon>
        <taxon>Tracheophyta</taxon>
        <taxon>Spermatophyta</taxon>
        <taxon>Magnoliopsida</taxon>
        <taxon>eudicotyledons</taxon>
        <taxon>Gunneridae</taxon>
        <taxon>Pentapetalae</taxon>
        <taxon>asterids</taxon>
        <taxon>Ericales</taxon>
        <taxon>Ericaceae</taxon>
        <taxon>Ericoideae</taxon>
        <taxon>Rhodoreae</taxon>
        <taxon>Rhododendron</taxon>
    </lineage>
</organism>
<dbReference type="AlphaFoldDB" id="A0AAV6LIL2"/>
<proteinExistence type="predicted"/>
<sequence length="97" mass="10859">MKVGPEGETSPSREFIAMLFKMTRVTDYAAKKYEYLKVVELVGCVGSIVVEFIACVLEHAVSLEKVVVNPRITCCEWLPQEYELRGGADVRISEKAC</sequence>
<comment type="caution">
    <text evidence="1">The sequence shown here is derived from an EMBL/GenBank/DDBJ whole genome shotgun (WGS) entry which is preliminary data.</text>
</comment>
<dbReference type="EMBL" id="JACTNZ010000001">
    <property type="protein sequence ID" value="KAG5564586.1"/>
    <property type="molecule type" value="Genomic_DNA"/>
</dbReference>
<protein>
    <submittedName>
        <fullName evidence="1">Uncharacterized protein</fullName>
    </submittedName>
</protein>
<evidence type="ECO:0000313" key="1">
    <source>
        <dbReference type="EMBL" id="KAG5564586.1"/>
    </source>
</evidence>
<name>A0AAV6LIL2_9ERIC</name>
<dbReference type="Proteomes" id="UP000823749">
    <property type="component" value="Chromosome 1"/>
</dbReference>
<reference evidence="1" key="1">
    <citation type="submission" date="2020-08" db="EMBL/GenBank/DDBJ databases">
        <title>Plant Genome Project.</title>
        <authorList>
            <person name="Zhang R.-G."/>
        </authorList>
    </citation>
    <scope>NUCLEOTIDE SEQUENCE</scope>
    <source>
        <strain evidence="1">WSP0</strain>
        <tissue evidence="1">Leaf</tissue>
    </source>
</reference>
<accession>A0AAV6LIL2</accession>
<keyword evidence="2" id="KW-1185">Reference proteome</keyword>
<gene>
    <name evidence="1" type="ORF">RHGRI_000690</name>
</gene>